<evidence type="ECO:0000313" key="2">
    <source>
        <dbReference type="EMBL" id="GET41232.1"/>
    </source>
</evidence>
<dbReference type="Proteomes" id="UP001050975">
    <property type="component" value="Unassembled WGS sequence"/>
</dbReference>
<keyword evidence="3" id="KW-1185">Reference proteome</keyword>
<dbReference type="RefSeq" id="WP_226587451.1">
    <property type="nucleotide sequence ID" value="NZ_BLAY01000114.1"/>
</dbReference>
<keyword evidence="1" id="KW-0472">Membrane</keyword>
<feature type="transmembrane region" description="Helical" evidence="1">
    <location>
        <begin position="12"/>
        <end position="30"/>
    </location>
</feature>
<organism evidence="2 3">
    <name type="scientific">Microseira wollei NIES-4236</name>
    <dbReference type="NCBI Taxonomy" id="2530354"/>
    <lineage>
        <taxon>Bacteria</taxon>
        <taxon>Bacillati</taxon>
        <taxon>Cyanobacteriota</taxon>
        <taxon>Cyanophyceae</taxon>
        <taxon>Oscillatoriophycideae</taxon>
        <taxon>Aerosakkonematales</taxon>
        <taxon>Aerosakkonemataceae</taxon>
        <taxon>Microseira</taxon>
    </lineage>
</organism>
<sequence>MKKLQKNWLEWVTFAVGFVLVVSTLGYLIYDAATVSEAPPQIEFQLGTPQSQSQQFIVPVSVKNTGDQTAENVQIEVVLESGGEQQERGEFQIAFLPRRATREGWVTFQSDPRTASRIKARALGFEKP</sequence>
<keyword evidence="1" id="KW-0812">Transmembrane</keyword>
<protein>
    <recommendedName>
        <fullName evidence="4">TIGR02588 family protein</fullName>
    </recommendedName>
</protein>
<dbReference type="EMBL" id="BLAY01000114">
    <property type="protein sequence ID" value="GET41232.1"/>
    <property type="molecule type" value="Genomic_DNA"/>
</dbReference>
<evidence type="ECO:0000256" key="1">
    <source>
        <dbReference type="SAM" id="Phobius"/>
    </source>
</evidence>
<accession>A0AAV3XNT0</accession>
<comment type="caution">
    <text evidence="2">The sequence shown here is derived from an EMBL/GenBank/DDBJ whole genome shotgun (WGS) entry which is preliminary data.</text>
</comment>
<dbReference type="AlphaFoldDB" id="A0AAV3XNT0"/>
<keyword evidence="1" id="KW-1133">Transmembrane helix</keyword>
<evidence type="ECO:0008006" key="4">
    <source>
        <dbReference type="Google" id="ProtNLM"/>
    </source>
</evidence>
<gene>
    <name evidence="2" type="ORF">MiSe_60440</name>
</gene>
<proteinExistence type="predicted"/>
<name>A0AAV3XNT0_9CYAN</name>
<reference evidence="2" key="1">
    <citation type="submission" date="2019-10" db="EMBL/GenBank/DDBJ databases">
        <title>Draft genome sequece of Microseira wollei NIES-4236.</title>
        <authorList>
            <person name="Yamaguchi H."/>
            <person name="Suzuki S."/>
            <person name="Kawachi M."/>
        </authorList>
    </citation>
    <scope>NUCLEOTIDE SEQUENCE</scope>
    <source>
        <strain evidence="2">NIES-4236</strain>
    </source>
</reference>
<evidence type="ECO:0000313" key="3">
    <source>
        <dbReference type="Proteomes" id="UP001050975"/>
    </source>
</evidence>